<feature type="transmembrane region" description="Helical" evidence="1">
    <location>
        <begin position="242"/>
        <end position="260"/>
    </location>
</feature>
<feature type="transmembrane region" description="Helical" evidence="1">
    <location>
        <begin position="87"/>
        <end position="109"/>
    </location>
</feature>
<evidence type="ECO:0000313" key="3">
    <source>
        <dbReference type="Proteomes" id="UP000240830"/>
    </source>
</evidence>
<dbReference type="Proteomes" id="UP000240830">
    <property type="component" value="Unassembled WGS sequence"/>
</dbReference>
<keyword evidence="3" id="KW-1185">Reference proteome</keyword>
<gene>
    <name evidence="2" type="ORF">PSACC_02870</name>
</gene>
<dbReference type="EMBL" id="MTSL01000178">
    <property type="protein sequence ID" value="PJF17381.1"/>
    <property type="molecule type" value="Genomic_DNA"/>
</dbReference>
<protein>
    <submittedName>
        <fullName evidence="2">Uncharacterized protein</fullName>
    </submittedName>
</protein>
<feature type="transmembrane region" description="Helical" evidence="1">
    <location>
        <begin position="121"/>
        <end position="150"/>
    </location>
</feature>
<comment type="caution">
    <text evidence="2">The sequence shown here is derived from an EMBL/GenBank/DDBJ whole genome shotgun (WGS) entry which is preliminary data.</text>
</comment>
<evidence type="ECO:0000313" key="2">
    <source>
        <dbReference type="EMBL" id="PJF17381.1"/>
    </source>
</evidence>
<feature type="transmembrane region" description="Helical" evidence="1">
    <location>
        <begin position="156"/>
        <end position="177"/>
    </location>
</feature>
<feature type="transmembrane region" description="Helical" evidence="1">
    <location>
        <begin position="280"/>
        <end position="299"/>
    </location>
</feature>
<keyword evidence="1" id="KW-0812">Transmembrane</keyword>
<keyword evidence="1" id="KW-0472">Membrane</keyword>
<evidence type="ECO:0000256" key="1">
    <source>
        <dbReference type="SAM" id="Phobius"/>
    </source>
</evidence>
<sequence>MAGCVLGSPVWGILREYFETRMVAIQLVGNPTNGMLFGLLGWTIALLGGAAALGVPVPTTLTLILGLLVGARVAGLSVSLMPLGSLLIVHGVVMAASVVGSLIAHYMFNNLVNKADDPLDAALWLLPFLFVFVIPIHGTLLLMSLFPLVGKPLSPLWMYLLGGGLQIVFMATTLVWARVFIVNRTKRLVFERHPQNVLEYAPSLGEQRLAERGMVVGRQSPSPSADSGSSQGLNKSRAEESFTLLLLAILAISGITQGILDMGTILGMHRVFSGLTGTPRAFWLLGISSVVLSVPMVLLTTRRIAKPLGDIAALGMMMTTAVELGCYLPMQAALFLGWPISPVLCKLPAVLLVAWLGGRGIHRRTALQATLAVTLSPIIVVSLVALTAFLVAMWR</sequence>
<reference evidence="2 3" key="1">
    <citation type="submission" date="2016-10" db="EMBL/GenBank/DDBJ databases">
        <title>The genome of Paramicrosporidium saccamoebae is the missing link in understanding Cryptomycota and Microsporidia evolution.</title>
        <authorList>
            <person name="Quandt C.A."/>
            <person name="Beaudet D."/>
            <person name="Corsaro D."/>
            <person name="Michel R."/>
            <person name="Corradi N."/>
            <person name="James T."/>
        </authorList>
    </citation>
    <scope>NUCLEOTIDE SEQUENCE [LARGE SCALE GENOMIC DNA]</scope>
    <source>
        <strain evidence="2 3">KSL3</strain>
    </source>
</reference>
<organism evidence="2 3">
    <name type="scientific">Paramicrosporidium saccamoebae</name>
    <dbReference type="NCBI Taxonomy" id="1246581"/>
    <lineage>
        <taxon>Eukaryota</taxon>
        <taxon>Fungi</taxon>
        <taxon>Fungi incertae sedis</taxon>
        <taxon>Cryptomycota</taxon>
        <taxon>Cryptomycota incertae sedis</taxon>
        <taxon>Paramicrosporidium</taxon>
    </lineage>
</organism>
<proteinExistence type="predicted"/>
<name>A0A2H9THZ8_9FUNG</name>
<keyword evidence="1" id="KW-1133">Transmembrane helix</keyword>
<dbReference type="AlphaFoldDB" id="A0A2H9THZ8"/>
<accession>A0A2H9THZ8</accession>
<feature type="transmembrane region" description="Helical" evidence="1">
    <location>
        <begin position="311"/>
        <end position="330"/>
    </location>
</feature>
<feature type="transmembrane region" description="Helical" evidence="1">
    <location>
        <begin position="369"/>
        <end position="394"/>
    </location>
</feature>
<feature type="transmembrane region" description="Helical" evidence="1">
    <location>
        <begin position="336"/>
        <end position="357"/>
    </location>
</feature>